<dbReference type="AlphaFoldDB" id="A0AAU9KNB5"/>
<dbReference type="EMBL" id="CAJZBQ010000062">
    <property type="protein sequence ID" value="CAG9335581.1"/>
    <property type="molecule type" value="Genomic_DNA"/>
</dbReference>
<accession>A0AAU9KNB5</accession>
<evidence type="ECO:0000313" key="2">
    <source>
        <dbReference type="EMBL" id="CAG9335581.1"/>
    </source>
</evidence>
<feature type="region of interest" description="Disordered" evidence="1">
    <location>
        <begin position="106"/>
        <end position="132"/>
    </location>
</feature>
<keyword evidence="3" id="KW-1185">Reference proteome</keyword>
<dbReference type="Proteomes" id="UP001162131">
    <property type="component" value="Unassembled WGS sequence"/>
</dbReference>
<comment type="caution">
    <text evidence="2">The sequence shown here is derived from an EMBL/GenBank/DDBJ whole genome shotgun (WGS) entry which is preliminary data.</text>
</comment>
<proteinExistence type="predicted"/>
<evidence type="ECO:0000256" key="1">
    <source>
        <dbReference type="SAM" id="MobiDB-lite"/>
    </source>
</evidence>
<organism evidence="2 3">
    <name type="scientific">Blepharisma stoltei</name>
    <dbReference type="NCBI Taxonomy" id="1481888"/>
    <lineage>
        <taxon>Eukaryota</taxon>
        <taxon>Sar</taxon>
        <taxon>Alveolata</taxon>
        <taxon>Ciliophora</taxon>
        <taxon>Postciliodesmatophora</taxon>
        <taxon>Heterotrichea</taxon>
        <taxon>Heterotrichida</taxon>
        <taxon>Blepharismidae</taxon>
        <taxon>Blepharisma</taxon>
    </lineage>
</organism>
<sequence>MRVNYWMELLSACMENDIVDAADAMNADPNIDISFQNGAIFWFIIKHNNPDLLRMLLEYYEKNNMQGDSNSLKYKEAKYKLQQWLGEQVDDSRPSKEILKVLKKYMPQEDSSTDQDASSLENSVDFDSKEMQQELEEIRTANAILSQRLINRPI</sequence>
<gene>
    <name evidence="2" type="ORF">BSTOLATCC_MIC64047</name>
</gene>
<reference evidence="2" key="1">
    <citation type="submission" date="2021-09" db="EMBL/GenBank/DDBJ databases">
        <authorList>
            <consortium name="AG Swart"/>
            <person name="Singh M."/>
            <person name="Singh A."/>
            <person name="Seah K."/>
            <person name="Emmerich C."/>
        </authorList>
    </citation>
    <scope>NUCLEOTIDE SEQUENCE</scope>
    <source>
        <strain evidence="2">ATCC30299</strain>
    </source>
</reference>
<protein>
    <submittedName>
        <fullName evidence="2">Uncharacterized protein</fullName>
    </submittedName>
</protein>
<name>A0AAU9KNB5_9CILI</name>
<evidence type="ECO:0000313" key="3">
    <source>
        <dbReference type="Proteomes" id="UP001162131"/>
    </source>
</evidence>